<evidence type="ECO:0000256" key="3">
    <source>
        <dbReference type="ARBA" id="ARBA00012356"/>
    </source>
</evidence>
<evidence type="ECO:0000256" key="8">
    <source>
        <dbReference type="ARBA" id="ARBA00023098"/>
    </source>
</evidence>
<dbReference type="InterPro" id="IPR020841">
    <property type="entry name" value="PKS_Beta-ketoAc_synthase_dom"/>
</dbReference>
<evidence type="ECO:0000256" key="14">
    <source>
        <dbReference type="PIRNR" id="PIRNR000447"/>
    </source>
</evidence>
<dbReference type="NCBIfam" id="TIGR03150">
    <property type="entry name" value="fabF"/>
    <property type="match status" value="1"/>
</dbReference>
<accession>A0A3N0BBP5</accession>
<comment type="pathway">
    <text evidence="1 14">Lipid metabolism; fatty acid biosynthesis.</text>
</comment>
<evidence type="ECO:0000313" key="18">
    <source>
        <dbReference type="EMBL" id="RNL44780.1"/>
    </source>
</evidence>
<gene>
    <name evidence="18" type="primary">fabF</name>
    <name evidence="18" type="ORF">DMP08_06200</name>
</gene>
<dbReference type="SUPFAM" id="SSF53901">
    <property type="entry name" value="Thiolase-like"/>
    <property type="match status" value="2"/>
</dbReference>
<name>A0A3N0BBP5_9ACTN</name>
<dbReference type="PIRSF" id="PIRSF000447">
    <property type="entry name" value="KAS_II"/>
    <property type="match status" value="1"/>
</dbReference>
<dbReference type="RefSeq" id="WP_123192080.1">
    <property type="nucleotide sequence ID" value="NZ_QICD01000009.1"/>
</dbReference>
<keyword evidence="7" id="KW-0276">Fatty acid metabolism</keyword>
<comment type="catalytic activity">
    <reaction evidence="12 14">
        <text>(9Z)-hexadecenoyl-[ACP] + malonyl-[ACP] + H(+) = 3-oxo-(11Z)-octadecenoyl-[ACP] + holo-[ACP] + CO2</text>
        <dbReference type="Rhea" id="RHEA:55040"/>
        <dbReference type="Rhea" id="RHEA-COMP:9623"/>
        <dbReference type="Rhea" id="RHEA-COMP:9685"/>
        <dbReference type="Rhea" id="RHEA-COMP:10800"/>
        <dbReference type="Rhea" id="RHEA-COMP:14074"/>
        <dbReference type="ChEBI" id="CHEBI:15378"/>
        <dbReference type="ChEBI" id="CHEBI:16526"/>
        <dbReference type="ChEBI" id="CHEBI:64479"/>
        <dbReference type="ChEBI" id="CHEBI:78449"/>
        <dbReference type="ChEBI" id="CHEBI:83989"/>
        <dbReference type="ChEBI" id="CHEBI:138538"/>
        <dbReference type="EC" id="2.3.1.179"/>
    </reaction>
</comment>
<dbReference type="PANTHER" id="PTHR11712">
    <property type="entry name" value="POLYKETIDE SYNTHASE-RELATED"/>
    <property type="match status" value="1"/>
</dbReference>
<evidence type="ECO:0000256" key="4">
    <source>
        <dbReference type="ARBA" id="ARBA00014657"/>
    </source>
</evidence>
<evidence type="ECO:0000256" key="10">
    <source>
        <dbReference type="ARBA" id="ARBA00023315"/>
    </source>
</evidence>
<dbReference type="PROSITE" id="PS52004">
    <property type="entry name" value="KS3_2"/>
    <property type="match status" value="1"/>
</dbReference>
<dbReference type="PROSITE" id="PS00606">
    <property type="entry name" value="KS3_1"/>
    <property type="match status" value="1"/>
</dbReference>
<dbReference type="InterPro" id="IPR000794">
    <property type="entry name" value="Beta-ketoacyl_synthase"/>
</dbReference>
<comment type="function">
    <text evidence="11 14">Involved in the type II fatty acid elongation cycle. Catalyzes the elongation of a wide range of acyl-ACP by the addition of two carbons from malonyl-ACP to an acyl acceptor. Can efficiently catalyze the conversion of palmitoleoyl-ACP (cis-hexadec-9-enoyl-ACP) to cis-vaccenoyl-ACP (cis-octadec-11-enoyl-ACP), an essential step in the thermal regulation of fatty acid composition.</text>
</comment>
<keyword evidence="8" id="KW-0443">Lipid metabolism</keyword>
<dbReference type="Proteomes" id="UP000278632">
    <property type="component" value="Unassembled WGS sequence"/>
</dbReference>
<dbReference type="Pfam" id="PF00109">
    <property type="entry name" value="ketoacyl-synt"/>
    <property type="match status" value="1"/>
</dbReference>
<dbReference type="AlphaFoldDB" id="A0A3N0BBP5"/>
<dbReference type="Gene3D" id="3.40.47.10">
    <property type="match status" value="2"/>
</dbReference>
<organism evidence="18 19">
    <name type="scientific">Paraeggerthella hongkongensis</name>
    <dbReference type="NCBI Taxonomy" id="230658"/>
    <lineage>
        <taxon>Bacteria</taxon>
        <taxon>Bacillati</taxon>
        <taxon>Actinomycetota</taxon>
        <taxon>Coriobacteriia</taxon>
        <taxon>Eggerthellales</taxon>
        <taxon>Eggerthellaceae</taxon>
        <taxon>Paraeggerthella</taxon>
    </lineage>
</organism>
<dbReference type="InterPro" id="IPR018201">
    <property type="entry name" value="Ketoacyl_synth_AS"/>
</dbReference>
<dbReference type="CDD" id="cd00834">
    <property type="entry name" value="KAS_I_II"/>
    <property type="match status" value="1"/>
</dbReference>
<evidence type="ECO:0000256" key="6">
    <source>
        <dbReference type="ARBA" id="ARBA00022679"/>
    </source>
</evidence>
<evidence type="ECO:0000256" key="5">
    <source>
        <dbReference type="ARBA" id="ARBA00022516"/>
    </source>
</evidence>
<comment type="catalytic activity">
    <reaction evidence="13 14">
        <text>a fatty acyl-[ACP] + malonyl-[ACP] + H(+) = a 3-oxoacyl-[ACP] + holo-[ACP] + CO2</text>
        <dbReference type="Rhea" id="RHEA:22836"/>
        <dbReference type="Rhea" id="RHEA-COMP:9623"/>
        <dbReference type="Rhea" id="RHEA-COMP:9685"/>
        <dbReference type="Rhea" id="RHEA-COMP:9916"/>
        <dbReference type="Rhea" id="RHEA-COMP:14125"/>
        <dbReference type="ChEBI" id="CHEBI:15378"/>
        <dbReference type="ChEBI" id="CHEBI:16526"/>
        <dbReference type="ChEBI" id="CHEBI:64479"/>
        <dbReference type="ChEBI" id="CHEBI:78449"/>
        <dbReference type="ChEBI" id="CHEBI:78776"/>
        <dbReference type="ChEBI" id="CHEBI:138651"/>
    </reaction>
</comment>
<dbReference type="GO" id="GO:0006633">
    <property type="term" value="P:fatty acid biosynthetic process"/>
    <property type="evidence" value="ECO:0007669"/>
    <property type="project" value="UniProtKB-UniRule"/>
</dbReference>
<dbReference type="EC" id="2.3.1.179" evidence="3 14"/>
<protein>
    <recommendedName>
        <fullName evidence="4 14">3-oxoacyl-[acyl-carrier-protein] synthase 2</fullName>
        <ecNumber evidence="3 14">2.3.1.179</ecNumber>
    </recommendedName>
</protein>
<keyword evidence="19" id="KW-1185">Reference proteome</keyword>
<dbReference type="InterPro" id="IPR014031">
    <property type="entry name" value="Ketoacyl_synth_C"/>
</dbReference>
<evidence type="ECO:0000256" key="2">
    <source>
        <dbReference type="ARBA" id="ARBA00008467"/>
    </source>
</evidence>
<proteinExistence type="inferred from homology"/>
<feature type="domain" description="Ketosynthase family 3 (KS3)" evidence="17">
    <location>
        <begin position="20"/>
        <end position="429"/>
    </location>
</feature>
<dbReference type="FunFam" id="3.40.47.10:FF:000018">
    <property type="entry name" value="3-oxoacyl-[acyl-carrier-protein] synthase 2"/>
    <property type="match status" value="1"/>
</dbReference>
<comment type="caution">
    <text evidence="18">The sequence shown here is derived from an EMBL/GenBank/DDBJ whole genome shotgun (WGS) entry which is preliminary data.</text>
</comment>
<evidence type="ECO:0000256" key="13">
    <source>
        <dbReference type="ARBA" id="ARBA00047659"/>
    </source>
</evidence>
<dbReference type="InterPro" id="IPR017568">
    <property type="entry name" value="3-oxoacyl-ACP_synth-2"/>
</dbReference>
<dbReference type="InterPro" id="IPR014030">
    <property type="entry name" value="Ketoacyl_synth_N"/>
</dbReference>
<evidence type="ECO:0000256" key="11">
    <source>
        <dbReference type="ARBA" id="ARBA00024006"/>
    </source>
</evidence>
<dbReference type="PANTHER" id="PTHR11712:SF336">
    <property type="entry name" value="3-OXOACYL-[ACYL-CARRIER-PROTEIN] SYNTHASE, MITOCHONDRIAL"/>
    <property type="match status" value="1"/>
</dbReference>
<evidence type="ECO:0000259" key="17">
    <source>
        <dbReference type="PROSITE" id="PS52004"/>
    </source>
</evidence>
<dbReference type="GO" id="GO:0004315">
    <property type="term" value="F:3-oxoacyl-[acyl-carrier-protein] synthase activity"/>
    <property type="evidence" value="ECO:0007669"/>
    <property type="project" value="UniProtKB-UniRule"/>
</dbReference>
<dbReference type="Pfam" id="PF02801">
    <property type="entry name" value="Ketoacyl-synt_C"/>
    <property type="match status" value="1"/>
</dbReference>
<dbReference type="InterPro" id="IPR016039">
    <property type="entry name" value="Thiolase-like"/>
</dbReference>
<keyword evidence="10 14" id="KW-0012">Acyltransferase</keyword>
<evidence type="ECO:0000256" key="1">
    <source>
        <dbReference type="ARBA" id="ARBA00005194"/>
    </source>
</evidence>
<dbReference type="UniPathway" id="UPA00094"/>
<keyword evidence="6 14" id="KW-0808">Transferase</keyword>
<evidence type="ECO:0000256" key="12">
    <source>
        <dbReference type="ARBA" id="ARBA00047318"/>
    </source>
</evidence>
<dbReference type="NCBIfam" id="NF005589">
    <property type="entry name" value="PRK07314.1"/>
    <property type="match status" value="1"/>
</dbReference>
<dbReference type="OrthoDB" id="9808669at2"/>
<feature type="active site" description="For beta-ketoacyl synthase activity" evidence="15">
    <location>
        <position position="182"/>
    </location>
</feature>
<dbReference type="SMART" id="SM00825">
    <property type="entry name" value="PKS_KS"/>
    <property type="match status" value="1"/>
</dbReference>
<evidence type="ECO:0000256" key="15">
    <source>
        <dbReference type="PIRSR" id="PIRSR000447-1"/>
    </source>
</evidence>
<keyword evidence="9 14" id="KW-0275">Fatty acid biosynthesis</keyword>
<reference evidence="19" key="1">
    <citation type="submission" date="2018-05" db="EMBL/GenBank/DDBJ databases">
        <title>Genome Sequencing of selected type strains of the family Eggerthellaceae.</title>
        <authorList>
            <person name="Danylec N."/>
            <person name="Stoll D.A."/>
            <person name="Doetsch A."/>
            <person name="Huch M."/>
        </authorList>
    </citation>
    <scope>NUCLEOTIDE SEQUENCE [LARGE SCALE GENOMIC DNA]</scope>
    <source>
        <strain evidence="19">DSM 16106</strain>
    </source>
</reference>
<comment type="similarity">
    <text evidence="2 14 16">Belongs to the thiolase-like superfamily. Beta-ketoacyl-ACP synthases family.</text>
</comment>
<evidence type="ECO:0000256" key="9">
    <source>
        <dbReference type="ARBA" id="ARBA00023160"/>
    </source>
</evidence>
<dbReference type="EMBL" id="QICD01000009">
    <property type="protein sequence ID" value="RNL44780.1"/>
    <property type="molecule type" value="Genomic_DNA"/>
</dbReference>
<keyword evidence="5 14" id="KW-0444">Lipid biosynthesis</keyword>
<evidence type="ECO:0000256" key="7">
    <source>
        <dbReference type="ARBA" id="ARBA00022832"/>
    </source>
</evidence>
<sequence>MSKNANSGAQDIATRRPDGTHRVVITGMGAVSPAGVGVEALWNAVMDRACCIGPIARFDATDHDVSIAAEVRDFDATEHGLSKKEARRFERFVQYAIVASDEAMAQAGLDMEAEDATRIACVFGTGIGGIDELQSGFSALAEKGPKRVSPLFIPTMIGNIAAGNLSIRYGLQGECLNVVTACATGAHCIGTAVRDIRHGYIDAALAGGSEESVSPICLAGFANLGALSKSSDPCEASLPFDVRRAGFVAGEGAGAVVLESLEHALGRGATVLAEVVGFGSTGDAYHMTAPEPSGDGVARAMLQALSEGGFTPADLGHLNAHGTGTPANDATESKALAAVCGEELACTVPVTSVKGTTGHTLGAAGAIEAIVCALSVANDCVPPTAGFAEADPACPVNVVVEAKTNYPQKVALSNSLGFGGHNASLAISPYRTPLA</sequence>
<evidence type="ECO:0000256" key="16">
    <source>
        <dbReference type="RuleBase" id="RU003694"/>
    </source>
</evidence>
<evidence type="ECO:0000313" key="19">
    <source>
        <dbReference type="Proteomes" id="UP000278632"/>
    </source>
</evidence>